<name>A0A816IIY3_BRANA</name>
<evidence type="ECO:0000256" key="1">
    <source>
        <dbReference type="SAM" id="Phobius"/>
    </source>
</evidence>
<proteinExistence type="predicted"/>
<dbReference type="PANTHER" id="PTHR34564:SF3">
    <property type="entry name" value="PEPTIDYL-PROLYL CIS-TRANS ISOMERASE G"/>
    <property type="match status" value="1"/>
</dbReference>
<evidence type="ECO:0000313" key="2">
    <source>
        <dbReference type="EMBL" id="CAF1708581.1"/>
    </source>
</evidence>
<gene>
    <name evidence="2" type="ORF">DARMORV10_C03P69380.1</name>
</gene>
<feature type="transmembrane region" description="Helical" evidence="1">
    <location>
        <begin position="20"/>
        <end position="41"/>
    </location>
</feature>
<sequence>MNLELRHDRNASWTRSVLDASRNGVANGLGFIGIVGFGLGFQSKSARIVFVREGASVGVPDPGAKALYSRITFKKISIDFTILQKTPREVVDHEVWPNSLCKLEIILIALCFKTTELAMSKPIMLVCLLVILIVTSQFEWRQPLVDLDAPTTISQKQQKISDREESVKEKIIISQERHIQKLNELVRSLQLQLLQRKGDNGTQNATKSFHSDKHFIEYKRIRDGGTENTYQLIPGTKPRLSHHGQENGDEAEQVATKRAIDDPLSSYQFDPHTPKLNQAPAPHASCGSRHVSKKRTLQSSLDYVKEKLGLTDTGKYQRPTPVIDCNHQTRTAWENRLIEG</sequence>
<reference evidence="2" key="1">
    <citation type="submission" date="2021-01" db="EMBL/GenBank/DDBJ databases">
        <authorList>
            <consortium name="Genoscope - CEA"/>
            <person name="William W."/>
        </authorList>
    </citation>
    <scope>NUCLEOTIDE SEQUENCE</scope>
</reference>
<organism evidence="2">
    <name type="scientific">Brassica napus</name>
    <name type="common">Rape</name>
    <dbReference type="NCBI Taxonomy" id="3708"/>
    <lineage>
        <taxon>Eukaryota</taxon>
        <taxon>Viridiplantae</taxon>
        <taxon>Streptophyta</taxon>
        <taxon>Embryophyta</taxon>
        <taxon>Tracheophyta</taxon>
        <taxon>Spermatophyta</taxon>
        <taxon>Magnoliopsida</taxon>
        <taxon>eudicotyledons</taxon>
        <taxon>Gunneridae</taxon>
        <taxon>Pentapetalae</taxon>
        <taxon>rosids</taxon>
        <taxon>malvids</taxon>
        <taxon>Brassicales</taxon>
        <taxon>Brassicaceae</taxon>
        <taxon>Brassiceae</taxon>
        <taxon>Brassica</taxon>
    </lineage>
</organism>
<keyword evidence="1" id="KW-1133">Transmembrane helix</keyword>
<dbReference type="EMBL" id="HG994367">
    <property type="protein sequence ID" value="CAF1708581.1"/>
    <property type="molecule type" value="Genomic_DNA"/>
</dbReference>
<dbReference type="Proteomes" id="UP001295469">
    <property type="component" value="Chromosome C03"/>
</dbReference>
<accession>A0A816IIY3</accession>
<dbReference type="AlphaFoldDB" id="A0A816IIY3"/>
<keyword evidence="1" id="KW-0472">Membrane</keyword>
<dbReference type="PANTHER" id="PTHR34564">
    <property type="entry name" value="PEPTIDYL-PROLYL CIS-TRANS ISOMERASE G"/>
    <property type="match status" value="1"/>
</dbReference>
<keyword evidence="1" id="KW-0812">Transmembrane</keyword>
<protein>
    <submittedName>
        <fullName evidence="2">(rape) hypothetical protein</fullName>
    </submittedName>
</protein>